<organism evidence="10 11">
    <name type="scientific">Candidatus Bandiella euplotis</name>
    <dbReference type="NCBI Taxonomy" id="1664265"/>
    <lineage>
        <taxon>Bacteria</taxon>
        <taxon>Pseudomonadati</taxon>
        <taxon>Pseudomonadota</taxon>
        <taxon>Alphaproteobacteria</taxon>
        <taxon>Rickettsiales</taxon>
        <taxon>Candidatus Midichloriaceae</taxon>
        <taxon>Candidatus Bandiella</taxon>
    </lineage>
</organism>
<accession>A0ABZ0UPL2</accession>
<dbReference type="NCBIfam" id="TIGR01958">
    <property type="entry name" value="nuoE_fam"/>
    <property type="match status" value="1"/>
</dbReference>
<keyword evidence="11" id="KW-1185">Reference proteome</keyword>
<keyword evidence="3" id="KW-0001">2Fe-2S</keyword>
<reference evidence="10 11" key="1">
    <citation type="submission" date="2022-11" db="EMBL/GenBank/DDBJ databases">
        <title>Host association and intracellularity evolved multiple times independently in the Rickettsiales.</title>
        <authorList>
            <person name="Castelli M."/>
            <person name="Nardi T."/>
            <person name="Gammuto L."/>
            <person name="Bellinzona G."/>
            <person name="Sabaneyeva E."/>
            <person name="Potekhin A."/>
            <person name="Serra V."/>
            <person name="Petroni G."/>
            <person name="Sassera D."/>
        </authorList>
    </citation>
    <scope>NUCLEOTIDE SEQUENCE [LARGE SCALE GENOMIC DNA]</scope>
    <source>
        <strain evidence="10 11">NDG2</strain>
    </source>
</reference>
<evidence type="ECO:0000256" key="6">
    <source>
        <dbReference type="ARBA" id="ARBA00023014"/>
    </source>
</evidence>
<keyword evidence="4" id="KW-0479">Metal-binding</keyword>
<proteinExistence type="inferred from homology"/>
<dbReference type="PROSITE" id="PS01099">
    <property type="entry name" value="COMPLEX1_24K"/>
    <property type="match status" value="1"/>
</dbReference>
<comment type="cofactor">
    <cofactor evidence="9">
        <name>[2Fe-2S] cluster</name>
        <dbReference type="ChEBI" id="CHEBI:190135"/>
    </cofactor>
</comment>
<evidence type="ECO:0000256" key="4">
    <source>
        <dbReference type="ARBA" id="ARBA00022723"/>
    </source>
</evidence>
<dbReference type="Gene3D" id="1.10.10.1590">
    <property type="entry name" value="NADH-quinone oxidoreductase subunit E"/>
    <property type="match status" value="1"/>
</dbReference>
<keyword evidence="6" id="KW-0411">Iron-sulfur</keyword>
<dbReference type="InterPro" id="IPR041921">
    <property type="entry name" value="NuoE_N"/>
</dbReference>
<protein>
    <recommendedName>
        <fullName evidence="2">NADH-quinone oxidoreductase subunit E</fullName>
    </recommendedName>
    <alternativeName>
        <fullName evidence="7">NADH dehydrogenase I subunit E</fullName>
    </alternativeName>
    <alternativeName>
        <fullName evidence="8">NDH-1 subunit E</fullName>
    </alternativeName>
</protein>
<evidence type="ECO:0000256" key="3">
    <source>
        <dbReference type="ARBA" id="ARBA00022714"/>
    </source>
</evidence>
<dbReference type="Proteomes" id="UP001327219">
    <property type="component" value="Chromosome"/>
</dbReference>
<dbReference type="CDD" id="cd03064">
    <property type="entry name" value="TRX_Fd_NuoE"/>
    <property type="match status" value="1"/>
</dbReference>
<dbReference type="InterPro" id="IPR002023">
    <property type="entry name" value="NuoE-like"/>
</dbReference>
<comment type="similarity">
    <text evidence="1">Belongs to the complex I 24 kDa subunit family.</text>
</comment>
<dbReference type="InterPro" id="IPR042128">
    <property type="entry name" value="NuoE_dom"/>
</dbReference>
<evidence type="ECO:0000256" key="7">
    <source>
        <dbReference type="ARBA" id="ARBA00031580"/>
    </source>
</evidence>
<dbReference type="SUPFAM" id="SSF52833">
    <property type="entry name" value="Thioredoxin-like"/>
    <property type="match status" value="1"/>
</dbReference>
<gene>
    <name evidence="10" type="ORF">Bandiella_00030</name>
</gene>
<keyword evidence="5" id="KW-0408">Iron</keyword>
<evidence type="ECO:0000256" key="1">
    <source>
        <dbReference type="ARBA" id="ARBA00010643"/>
    </source>
</evidence>
<name>A0ABZ0UPL2_9RICK</name>
<sequence length="180" mass="20625">MVSMLKEIKFEQPRSFKFNEQNLAKAQEWIKKYPIGKQKSAVMPLLFIAQEQHDNWIPIAAMDYIAELLDMPAMQVYEVATFYTMFNKQPVGKNLIQVCRTTPCMLRGAKDITKACKQKLNIDLGETTQDRQFTLVEVECLGACVAAPVVQVNNDYYENLTVSSVEALIDRLSKNRRNKP</sequence>
<evidence type="ECO:0000313" key="10">
    <source>
        <dbReference type="EMBL" id="WPX95930.1"/>
    </source>
</evidence>
<dbReference type="EMBL" id="CP110820">
    <property type="protein sequence ID" value="WPX95930.1"/>
    <property type="molecule type" value="Genomic_DNA"/>
</dbReference>
<evidence type="ECO:0000313" key="11">
    <source>
        <dbReference type="Proteomes" id="UP001327219"/>
    </source>
</evidence>
<dbReference type="Pfam" id="PF01257">
    <property type="entry name" value="2Fe-2S_thioredx"/>
    <property type="match status" value="1"/>
</dbReference>
<dbReference type="PANTHER" id="PTHR10371">
    <property type="entry name" value="NADH DEHYDROGENASE UBIQUINONE FLAVOPROTEIN 2, MITOCHONDRIAL"/>
    <property type="match status" value="1"/>
</dbReference>
<dbReference type="NCBIfam" id="NF005725">
    <property type="entry name" value="PRK07539.1-5"/>
    <property type="match status" value="1"/>
</dbReference>
<evidence type="ECO:0000256" key="9">
    <source>
        <dbReference type="ARBA" id="ARBA00034078"/>
    </source>
</evidence>
<evidence type="ECO:0000256" key="8">
    <source>
        <dbReference type="ARBA" id="ARBA00032788"/>
    </source>
</evidence>
<dbReference type="PANTHER" id="PTHR10371:SF3">
    <property type="entry name" value="NADH DEHYDROGENASE [UBIQUINONE] FLAVOPROTEIN 2, MITOCHONDRIAL"/>
    <property type="match status" value="1"/>
</dbReference>
<evidence type="ECO:0000256" key="2">
    <source>
        <dbReference type="ARBA" id="ARBA00019898"/>
    </source>
</evidence>
<dbReference type="Gene3D" id="3.40.30.10">
    <property type="entry name" value="Glutaredoxin"/>
    <property type="match status" value="1"/>
</dbReference>
<evidence type="ECO:0000256" key="5">
    <source>
        <dbReference type="ARBA" id="ARBA00023004"/>
    </source>
</evidence>
<dbReference type="PIRSF" id="PIRSF000216">
    <property type="entry name" value="NADH_DH_24kDa"/>
    <property type="match status" value="1"/>
</dbReference>
<dbReference type="InterPro" id="IPR036249">
    <property type="entry name" value="Thioredoxin-like_sf"/>
</dbReference>